<evidence type="ECO:0000256" key="2">
    <source>
        <dbReference type="ARBA" id="ARBA00006299"/>
    </source>
</evidence>
<comment type="subcellular location">
    <subcellularLocation>
        <location evidence="1">Endoplasmic reticulum membrane</location>
        <topology evidence="1">Multi-pass membrane protein</topology>
    </subcellularLocation>
</comment>
<evidence type="ECO:0000256" key="10">
    <source>
        <dbReference type="SAM" id="Phobius"/>
    </source>
</evidence>
<evidence type="ECO:0000256" key="7">
    <source>
        <dbReference type="ARBA" id="ARBA00023006"/>
    </source>
</evidence>
<evidence type="ECO:0000256" key="3">
    <source>
        <dbReference type="ARBA" id="ARBA00022553"/>
    </source>
</evidence>
<keyword evidence="5" id="KW-0256">Endoplasmic reticulum</keyword>
<dbReference type="GO" id="GO:0061709">
    <property type="term" value="P:reticulophagy"/>
    <property type="evidence" value="ECO:0007669"/>
    <property type="project" value="InterPro"/>
</dbReference>
<gene>
    <name evidence="12" type="ORF">SNE40_022714</name>
</gene>
<keyword evidence="3" id="KW-0597">Phosphoprotein</keyword>
<organism evidence="12 13">
    <name type="scientific">Patella caerulea</name>
    <name type="common">Rayed Mediterranean limpet</name>
    <dbReference type="NCBI Taxonomy" id="87958"/>
    <lineage>
        <taxon>Eukaryota</taxon>
        <taxon>Metazoa</taxon>
        <taxon>Spiralia</taxon>
        <taxon>Lophotrochozoa</taxon>
        <taxon>Mollusca</taxon>
        <taxon>Gastropoda</taxon>
        <taxon>Patellogastropoda</taxon>
        <taxon>Patelloidea</taxon>
        <taxon>Patellidae</taxon>
        <taxon>Patella</taxon>
    </lineage>
</organism>
<accession>A0AAN8FX39</accession>
<feature type="compositionally biased region" description="Acidic residues" evidence="9">
    <location>
        <begin position="310"/>
        <end position="319"/>
    </location>
</feature>
<name>A0AAN8FX39_PATCE</name>
<evidence type="ECO:0000313" key="12">
    <source>
        <dbReference type="EMBL" id="KAK6165897.1"/>
    </source>
</evidence>
<feature type="compositionally biased region" description="Polar residues" evidence="9">
    <location>
        <begin position="322"/>
        <end position="333"/>
    </location>
</feature>
<dbReference type="InterPro" id="IPR057282">
    <property type="entry name" value="RETREG1-3-like_RHD"/>
</dbReference>
<dbReference type="PANTHER" id="PTHR28659">
    <property type="entry name" value="RETICULON-LIKE PROTEIN"/>
    <property type="match status" value="1"/>
</dbReference>
<feature type="domain" description="RETREG1-3/ARL6IP-like N-terminal reticulon-homology" evidence="11">
    <location>
        <begin position="26"/>
        <end position="207"/>
    </location>
</feature>
<evidence type="ECO:0000256" key="5">
    <source>
        <dbReference type="ARBA" id="ARBA00022824"/>
    </source>
</evidence>
<evidence type="ECO:0000256" key="1">
    <source>
        <dbReference type="ARBA" id="ARBA00004477"/>
    </source>
</evidence>
<evidence type="ECO:0000313" key="13">
    <source>
        <dbReference type="Proteomes" id="UP001347796"/>
    </source>
</evidence>
<evidence type="ECO:0000256" key="9">
    <source>
        <dbReference type="SAM" id="MobiDB-lite"/>
    </source>
</evidence>
<dbReference type="AlphaFoldDB" id="A0AAN8FX39"/>
<keyword evidence="7" id="KW-0072">Autophagy</keyword>
<evidence type="ECO:0000259" key="11">
    <source>
        <dbReference type="Pfam" id="PF24456"/>
    </source>
</evidence>
<dbReference type="Pfam" id="PF24456">
    <property type="entry name" value="RHD_RETREG1-3"/>
    <property type="match status" value="1"/>
</dbReference>
<feature type="transmembrane region" description="Helical" evidence="10">
    <location>
        <begin position="168"/>
        <end position="187"/>
    </location>
</feature>
<keyword evidence="13" id="KW-1185">Reference proteome</keyword>
<reference evidence="12 13" key="1">
    <citation type="submission" date="2024-01" db="EMBL/GenBank/DDBJ databases">
        <title>The genome of the rayed Mediterranean limpet Patella caerulea (Linnaeus, 1758).</title>
        <authorList>
            <person name="Anh-Thu Weber A."/>
            <person name="Halstead-Nussloch G."/>
        </authorList>
    </citation>
    <scope>NUCLEOTIDE SEQUENCE [LARGE SCALE GENOMIC DNA]</scope>
    <source>
        <strain evidence="12">AATW-2023a</strain>
        <tissue evidence="12">Whole specimen</tissue>
    </source>
</reference>
<proteinExistence type="inferred from homology"/>
<dbReference type="InterPro" id="IPR043384">
    <property type="entry name" value="RETREG1/3"/>
</dbReference>
<evidence type="ECO:0000256" key="6">
    <source>
        <dbReference type="ARBA" id="ARBA00022989"/>
    </source>
</evidence>
<dbReference type="GO" id="GO:0005789">
    <property type="term" value="C:endoplasmic reticulum membrane"/>
    <property type="evidence" value="ECO:0007669"/>
    <property type="project" value="UniProtKB-SubCell"/>
</dbReference>
<dbReference type="Proteomes" id="UP001347796">
    <property type="component" value="Unassembled WGS sequence"/>
</dbReference>
<feature type="region of interest" description="Disordered" evidence="9">
    <location>
        <begin position="376"/>
        <end position="458"/>
    </location>
</feature>
<comment type="caution">
    <text evidence="12">The sequence shown here is derived from an EMBL/GenBank/DDBJ whole genome shotgun (WGS) entry which is preliminary data.</text>
</comment>
<sequence length="458" mass="52033">MNPHDQEDVDRNVKLKEKWVAETLSPMEPMVMSLQSLLVWEDPKKSALLFTGVHISFWFLAYISSRLYFLISVSLLVIIFIDTWKKKIWPEIRVPPPVPEDEDDWTPVHTRLLSTPEISHHIAQALSFIQVTLRKWRLFRRNHPQKFSFFTCSFFTTLYLVSRCISGLTLSYTLVMSILLWPCVVYHDLLKKVYLHMEPLLMWLDYQLKHLKIAKVGVKEEVKEEDVPVSDEPTATISNDVEEEFYPDYDPLTTAALARAITDSEDECGTPSVPTPGLSKEPSIDNDSDSERGANLDDLMPSIDQMPSFDDLDNTDDEWSPGSPSERTGNIHFTPTHFGDSDSEDEDQFGDMSVPDGDENSITHKLVSQTLTNMMENALQGLNPDQGSSSYSSGMLPHSGAKITYTKTSQGESVDISDPADDTIIEEDEEDESTDAENIEKEFDFLDDYDQDDAPKKK</sequence>
<keyword evidence="6 10" id="KW-1133">Transmembrane helix</keyword>
<keyword evidence="8 10" id="KW-0472">Membrane</keyword>
<keyword evidence="4 10" id="KW-0812">Transmembrane</keyword>
<feature type="compositionally biased region" description="Acidic residues" evidence="9">
    <location>
        <begin position="418"/>
        <end position="437"/>
    </location>
</feature>
<feature type="region of interest" description="Disordered" evidence="9">
    <location>
        <begin position="264"/>
        <end position="361"/>
    </location>
</feature>
<evidence type="ECO:0000256" key="8">
    <source>
        <dbReference type="ARBA" id="ARBA00023136"/>
    </source>
</evidence>
<feature type="transmembrane region" description="Helical" evidence="10">
    <location>
        <begin position="55"/>
        <end position="81"/>
    </location>
</feature>
<dbReference type="PANTHER" id="PTHR28659:SF2">
    <property type="entry name" value="RETICULON-LIKE PROTEIN"/>
    <property type="match status" value="1"/>
</dbReference>
<protein>
    <recommendedName>
        <fullName evidence="11">RETREG1-3/ARL6IP-like N-terminal reticulon-homology domain-containing protein</fullName>
    </recommendedName>
</protein>
<comment type="similarity">
    <text evidence="2">Belongs to the RETREG family.</text>
</comment>
<feature type="compositionally biased region" description="Polar residues" evidence="9">
    <location>
        <begin position="383"/>
        <end position="393"/>
    </location>
</feature>
<evidence type="ECO:0000256" key="4">
    <source>
        <dbReference type="ARBA" id="ARBA00022692"/>
    </source>
</evidence>
<dbReference type="EMBL" id="JAZGQO010000021">
    <property type="protein sequence ID" value="KAK6165897.1"/>
    <property type="molecule type" value="Genomic_DNA"/>
</dbReference>